<keyword evidence="2" id="KW-0732">Signal</keyword>
<evidence type="ECO:0000256" key="2">
    <source>
        <dbReference type="ARBA" id="ARBA00022729"/>
    </source>
</evidence>
<dbReference type="PANTHER" id="PTHR15261">
    <property type="entry name" value="THROMBOSPONDIN-TYPE LAMININ G DOMAIN AND EAR REPEAT-CONTAINING"/>
    <property type="match status" value="1"/>
</dbReference>
<dbReference type="Pfam" id="PF03736">
    <property type="entry name" value="EPTP"/>
    <property type="match status" value="7"/>
</dbReference>
<feature type="domain" description="EGF-like" evidence="6">
    <location>
        <begin position="205"/>
        <end position="245"/>
    </location>
</feature>
<name>A0ABN8RV74_9CNID</name>
<dbReference type="InterPro" id="IPR009030">
    <property type="entry name" value="Growth_fac_rcpt_cys_sf"/>
</dbReference>
<keyword evidence="8" id="KW-1185">Reference proteome</keyword>
<dbReference type="PROSITE" id="PS01186">
    <property type="entry name" value="EGF_2"/>
    <property type="match status" value="4"/>
</dbReference>
<dbReference type="SMART" id="SM00179">
    <property type="entry name" value="EGF_CA"/>
    <property type="match status" value="3"/>
</dbReference>
<dbReference type="Gene3D" id="2.10.25.10">
    <property type="entry name" value="Laminin"/>
    <property type="match status" value="4"/>
</dbReference>
<dbReference type="InterPro" id="IPR018097">
    <property type="entry name" value="EGF_Ca-bd_CS"/>
</dbReference>
<dbReference type="PROSITE" id="PS01187">
    <property type="entry name" value="EGF_CA"/>
    <property type="match status" value="1"/>
</dbReference>
<feature type="domain" description="EGF-like" evidence="6">
    <location>
        <begin position="123"/>
        <end position="163"/>
    </location>
</feature>
<dbReference type="PROSITE" id="PS50026">
    <property type="entry name" value="EGF_3"/>
    <property type="match status" value="4"/>
</dbReference>
<keyword evidence="3" id="KW-0677">Repeat</keyword>
<dbReference type="PROSITE" id="PS50912">
    <property type="entry name" value="EAR"/>
    <property type="match status" value="7"/>
</dbReference>
<dbReference type="EMBL" id="CALNXK010000317">
    <property type="protein sequence ID" value="CAH3182240.1"/>
    <property type="molecule type" value="Genomic_DNA"/>
</dbReference>
<keyword evidence="1 5" id="KW-0245">EGF-like domain</keyword>
<comment type="caution">
    <text evidence="5">Lacks conserved residue(s) required for the propagation of feature annotation.</text>
</comment>
<dbReference type="InterPro" id="IPR049883">
    <property type="entry name" value="NOTCH1_EGF-like"/>
</dbReference>
<dbReference type="PANTHER" id="PTHR15261:SF4">
    <property type="entry name" value="THROMBOSPONDIN-TYPE LAMININ G DOMAIN AND EAR REPEAT-CONTAINING PROTEIN"/>
    <property type="match status" value="1"/>
</dbReference>
<reference evidence="7 8" key="1">
    <citation type="submission" date="2022-05" db="EMBL/GenBank/DDBJ databases">
        <authorList>
            <consortium name="Genoscope - CEA"/>
            <person name="William W."/>
        </authorList>
    </citation>
    <scope>NUCLEOTIDE SEQUENCE [LARGE SCALE GENOMIC DNA]</scope>
</reference>
<evidence type="ECO:0000313" key="8">
    <source>
        <dbReference type="Proteomes" id="UP001159405"/>
    </source>
</evidence>
<dbReference type="SUPFAM" id="SSF57196">
    <property type="entry name" value="EGF/Laminin"/>
    <property type="match status" value="1"/>
</dbReference>
<evidence type="ECO:0000256" key="1">
    <source>
        <dbReference type="ARBA" id="ARBA00022536"/>
    </source>
</evidence>
<evidence type="ECO:0000259" key="6">
    <source>
        <dbReference type="PROSITE" id="PS50026"/>
    </source>
</evidence>
<gene>
    <name evidence="7" type="ORF">PLOB_00026503</name>
</gene>
<dbReference type="InterPro" id="IPR009039">
    <property type="entry name" value="EAR"/>
</dbReference>
<comment type="caution">
    <text evidence="7">The sequence shown here is derived from an EMBL/GenBank/DDBJ whole genome shotgun (WGS) entry which is preliminary data.</text>
</comment>
<evidence type="ECO:0000313" key="7">
    <source>
        <dbReference type="EMBL" id="CAH3182240.1"/>
    </source>
</evidence>
<feature type="non-terminal residue" evidence="7">
    <location>
        <position position="1"/>
    </location>
</feature>
<feature type="domain" description="EGF-like" evidence="6">
    <location>
        <begin position="164"/>
        <end position="204"/>
    </location>
</feature>
<protein>
    <recommendedName>
        <fullName evidence="6">EGF-like domain-containing protein</fullName>
    </recommendedName>
</protein>
<dbReference type="SMART" id="SM00181">
    <property type="entry name" value="EGF"/>
    <property type="match status" value="4"/>
</dbReference>
<feature type="disulfide bond" evidence="5">
    <location>
        <begin position="92"/>
        <end position="109"/>
    </location>
</feature>
<dbReference type="PROSITE" id="PS00022">
    <property type="entry name" value="EGF_1"/>
    <property type="match status" value="1"/>
</dbReference>
<dbReference type="Pfam" id="PF12947">
    <property type="entry name" value="EGF_3"/>
    <property type="match status" value="2"/>
</dbReference>
<proteinExistence type="predicted"/>
<dbReference type="SUPFAM" id="SSF82171">
    <property type="entry name" value="DPP6 N-terminal domain-like"/>
    <property type="match status" value="1"/>
</dbReference>
<dbReference type="SUPFAM" id="SSF57184">
    <property type="entry name" value="Growth factor receptor domain"/>
    <property type="match status" value="1"/>
</dbReference>
<dbReference type="InterPro" id="IPR024731">
    <property type="entry name" value="NELL2-like_EGF"/>
</dbReference>
<dbReference type="CDD" id="cd00054">
    <property type="entry name" value="EGF_CA"/>
    <property type="match status" value="4"/>
</dbReference>
<organism evidence="7 8">
    <name type="scientific">Porites lobata</name>
    <dbReference type="NCBI Taxonomy" id="104759"/>
    <lineage>
        <taxon>Eukaryota</taxon>
        <taxon>Metazoa</taxon>
        <taxon>Cnidaria</taxon>
        <taxon>Anthozoa</taxon>
        <taxon>Hexacorallia</taxon>
        <taxon>Scleractinia</taxon>
        <taxon>Fungiina</taxon>
        <taxon>Poritidae</taxon>
        <taxon>Porites</taxon>
    </lineage>
</organism>
<dbReference type="Pfam" id="PF07645">
    <property type="entry name" value="EGF_CA"/>
    <property type="match status" value="1"/>
</dbReference>
<dbReference type="Proteomes" id="UP001159405">
    <property type="component" value="Unassembled WGS sequence"/>
</dbReference>
<dbReference type="InterPro" id="IPR000742">
    <property type="entry name" value="EGF"/>
</dbReference>
<keyword evidence="4 5" id="KW-1015">Disulfide bond</keyword>
<feature type="domain" description="EGF-like" evidence="6">
    <location>
        <begin position="83"/>
        <end position="121"/>
    </location>
</feature>
<sequence>GGCRRVQFIPPESGYYFKDHVFLNLSIGIHASCEHRCVMESECVSINVGPPINDKVICELSNSDHWHHPKDLQPRHGWTYRGAENLCCSNPCRNNAKCLLGFTDKKYICVCTSGYTGEHCETDIDECSIGSHDCHQNAKCINTAGHFNCSCQTGFTGNGRLCQDIDECINGSHDCHQHAICVNAAGHFNCSCQAGFTGNGRLCQDTDECNNGSHDCHQNATCVNTAGHFNCKCEPGFTGNGRNCSDCSQKFHHFEKKQDLPTRGGSDVEHFTISGNRFLAFANYKSDTEGFNTDSFIYKQNDSTGIFLLYQTLGTHGGIDMEYFKTGDQHYLAVANHYDGTSYRQNSTIYQWSLSQEKFVSFQSIETFGAHSFDFFEIKNEQFLAISNYRDDSSHSINSFIYKWNSSKFEKIQEIATEGAFSSETFAISNETFIAFANHFNGQKQSEQWSLQSVVFKWSGQQFVKLQSFQTYGVQDVKSFSDNGSTFLAFANYRRGGERNINSPIYKWNGSHFVLFQSIPTRGAVALHPFMMCSQTFLGVANHFNNDNGFNIMSVVYRVSQEQFIEYQEIPTQGASGMTSFQYKGHTYLAVANSRTDHHKWNVNSALYKWA</sequence>
<evidence type="ECO:0000256" key="5">
    <source>
        <dbReference type="PROSITE-ProRule" id="PRU00076"/>
    </source>
</evidence>
<evidence type="ECO:0000256" key="4">
    <source>
        <dbReference type="ARBA" id="ARBA00023157"/>
    </source>
</evidence>
<dbReference type="InterPro" id="IPR000152">
    <property type="entry name" value="EGF-type_Asp/Asn_hydroxyl_site"/>
</dbReference>
<dbReference type="InterPro" id="IPR001881">
    <property type="entry name" value="EGF-like_Ca-bd_dom"/>
</dbReference>
<feature type="disulfide bond" evidence="5">
    <location>
        <begin position="111"/>
        <end position="120"/>
    </location>
</feature>
<evidence type="ECO:0000256" key="3">
    <source>
        <dbReference type="ARBA" id="ARBA00022737"/>
    </source>
</evidence>
<dbReference type="PROSITE" id="PS00010">
    <property type="entry name" value="ASX_HYDROXYL"/>
    <property type="match status" value="3"/>
</dbReference>
<dbReference type="InterPro" id="IPR005492">
    <property type="entry name" value="EPTP"/>
</dbReference>
<accession>A0ABN8RV74</accession>